<dbReference type="InterPro" id="IPR050266">
    <property type="entry name" value="AB_hydrolase_sf"/>
</dbReference>
<dbReference type="PRINTS" id="PR00412">
    <property type="entry name" value="EPOXHYDRLASE"/>
</dbReference>
<dbReference type="GO" id="GO:0004601">
    <property type="term" value="F:peroxidase activity"/>
    <property type="evidence" value="ECO:0007669"/>
    <property type="project" value="UniProtKB-KW"/>
</dbReference>
<dbReference type="EMBL" id="FRFD01000010">
    <property type="protein sequence ID" value="SHO51891.1"/>
    <property type="molecule type" value="Genomic_DNA"/>
</dbReference>
<gene>
    <name evidence="3" type="ORF">SAMN02745217_03389</name>
</gene>
<dbReference type="PRINTS" id="PR00111">
    <property type="entry name" value="ABHYDROLASE"/>
</dbReference>
<reference evidence="3 4" key="1">
    <citation type="submission" date="2016-12" db="EMBL/GenBank/DDBJ databases">
        <authorList>
            <person name="Song W.-J."/>
            <person name="Kurnit D.M."/>
        </authorList>
    </citation>
    <scope>NUCLEOTIDE SEQUENCE [LARGE SCALE GENOMIC DNA]</scope>
    <source>
        <strain evidence="3 4">DSM 12503</strain>
    </source>
</reference>
<dbReference type="GO" id="GO:0016787">
    <property type="term" value="F:hydrolase activity"/>
    <property type="evidence" value="ECO:0007669"/>
    <property type="project" value="UniProtKB-KW"/>
</dbReference>
<keyword evidence="3" id="KW-0575">Peroxidase</keyword>
<keyword evidence="1" id="KW-0378">Hydrolase</keyword>
<proteinExistence type="predicted"/>
<keyword evidence="4" id="KW-1185">Reference proteome</keyword>
<organism evidence="3 4">
    <name type="scientific">Anaerocolumna xylanovorans DSM 12503</name>
    <dbReference type="NCBI Taxonomy" id="1121345"/>
    <lineage>
        <taxon>Bacteria</taxon>
        <taxon>Bacillati</taxon>
        <taxon>Bacillota</taxon>
        <taxon>Clostridia</taxon>
        <taxon>Lachnospirales</taxon>
        <taxon>Lachnospiraceae</taxon>
        <taxon>Anaerocolumna</taxon>
    </lineage>
</organism>
<dbReference type="PANTHER" id="PTHR43798:SF31">
    <property type="entry name" value="AB HYDROLASE SUPERFAMILY PROTEIN YCLE"/>
    <property type="match status" value="1"/>
</dbReference>
<dbReference type="InterPro" id="IPR029058">
    <property type="entry name" value="AB_hydrolase_fold"/>
</dbReference>
<sequence>MEYYITVEPGVRIYVNDINPQGEKPILFMHGWPANHHLFEYQYNELIQKGYRCIGMDVRGFGKSDKPVYGYDYDTSADDIRCVIQALNLCDLTLLGHSTAGAVAIRYMARYGGYGVSKLVLCAAAAPSLIQRPNFPYGLKEEDVLQIIYNTYQDRPKMLEDFGEMFFYQPVTEPFSRWFWSLGLEAASWATAYVSCAWLYETLFDDMKCINVPTLIMHGIHDEVCKYPLGVAQHKGIKGSEFITFENSGHGLFYDEKDKFNCELMKFVGEK</sequence>
<evidence type="ECO:0000313" key="4">
    <source>
        <dbReference type="Proteomes" id="UP000184612"/>
    </source>
</evidence>
<dbReference type="InterPro" id="IPR000639">
    <property type="entry name" value="Epox_hydrolase-like"/>
</dbReference>
<dbReference type="OrthoDB" id="9773293at2"/>
<dbReference type="GO" id="GO:0016020">
    <property type="term" value="C:membrane"/>
    <property type="evidence" value="ECO:0007669"/>
    <property type="project" value="TreeGrafter"/>
</dbReference>
<dbReference type="AlphaFoldDB" id="A0A1M7YH38"/>
<dbReference type="Gene3D" id="3.40.50.1820">
    <property type="entry name" value="alpha/beta hydrolase"/>
    <property type="match status" value="1"/>
</dbReference>
<dbReference type="STRING" id="1121345.SAMN02745217_03389"/>
<dbReference type="PANTHER" id="PTHR43798">
    <property type="entry name" value="MONOACYLGLYCEROL LIPASE"/>
    <property type="match status" value="1"/>
</dbReference>
<dbReference type="Proteomes" id="UP000184612">
    <property type="component" value="Unassembled WGS sequence"/>
</dbReference>
<evidence type="ECO:0000256" key="1">
    <source>
        <dbReference type="ARBA" id="ARBA00022801"/>
    </source>
</evidence>
<feature type="domain" description="AB hydrolase-1" evidence="2">
    <location>
        <begin position="24"/>
        <end position="256"/>
    </location>
</feature>
<accession>A0A1M7YH38</accession>
<dbReference type="SUPFAM" id="SSF53474">
    <property type="entry name" value="alpha/beta-Hydrolases"/>
    <property type="match status" value="1"/>
</dbReference>
<evidence type="ECO:0000259" key="2">
    <source>
        <dbReference type="Pfam" id="PF00561"/>
    </source>
</evidence>
<name>A0A1M7YH38_9FIRM</name>
<evidence type="ECO:0000313" key="3">
    <source>
        <dbReference type="EMBL" id="SHO51891.1"/>
    </source>
</evidence>
<protein>
    <submittedName>
        <fullName evidence="3">Non-heme chloroperoxidase</fullName>
    </submittedName>
</protein>
<keyword evidence="3" id="KW-0560">Oxidoreductase</keyword>
<dbReference type="InterPro" id="IPR000073">
    <property type="entry name" value="AB_hydrolase_1"/>
</dbReference>
<dbReference type="RefSeq" id="WP_073590043.1">
    <property type="nucleotide sequence ID" value="NZ_FRFD01000010.1"/>
</dbReference>
<dbReference type="Pfam" id="PF00561">
    <property type="entry name" value="Abhydrolase_1"/>
    <property type="match status" value="1"/>
</dbReference>